<dbReference type="GO" id="GO:0004623">
    <property type="term" value="F:phospholipase A2 activity"/>
    <property type="evidence" value="ECO:0007669"/>
    <property type="project" value="InterPro"/>
</dbReference>
<comment type="caution">
    <text evidence="3">The sequence shown here is derived from an EMBL/GenBank/DDBJ whole genome shotgun (WGS) entry which is preliminary data.</text>
</comment>
<sequence>MKRRLAAIVAAPILGLLALGAAATPAAAVTPAQKLSVMSTFTQTSATSYNSWNSARLNQGAWASYGFDWSTDYCSASPDQPSGFDFRLSCHRHDWGYRNYKDMSQFDANKARIDSAFYEDLKRKCGTYNSIVRPVCLGLAWTYYQAVSVFGNLAVSQAEVDKASAKKAQLEAQARAERAAGAS</sequence>
<evidence type="ECO:0000256" key="1">
    <source>
        <dbReference type="SAM" id="Coils"/>
    </source>
</evidence>
<reference evidence="3" key="1">
    <citation type="submission" date="2021-01" db="EMBL/GenBank/DDBJ databases">
        <title>Whole genome shotgun sequence of Virgisporangium ochraceum NBRC 16418.</title>
        <authorList>
            <person name="Komaki H."/>
            <person name="Tamura T."/>
        </authorList>
    </citation>
    <scope>NUCLEOTIDE SEQUENCE</scope>
    <source>
        <strain evidence="3">NBRC 16418</strain>
    </source>
</reference>
<evidence type="ECO:0000256" key="2">
    <source>
        <dbReference type="SAM" id="SignalP"/>
    </source>
</evidence>
<dbReference type="InterPro" id="IPR015141">
    <property type="entry name" value="PLipase_A2_prok/fun"/>
</dbReference>
<feature type="signal peptide" evidence="2">
    <location>
        <begin position="1"/>
        <end position="28"/>
    </location>
</feature>
<dbReference type="Pfam" id="PF09056">
    <property type="entry name" value="Phospholip_A2_3"/>
    <property type="match status" value="1"/>
</dbReference>
<dbReference type="AlphaFoldDB" id="A0A8J3ZWK0"/>
<evidence type="ECO:0000313" key="4">
    <source>
        <dbReference type="Proteomes" id="UP000635606"/>
    </source>
</evidence>
<organism evidence="3 4">
    <name type="scientific">Virgisporangium ochraceum</name>
    <dbReference type="NCBI Taxonomy" id="65505"/>
    <lineage>
        <taxon>Bacteria</taxon>
        <taxon>Bacillati</taxon>
        <taxon>Actinomycetota</taxon>
        <taxon>Actinomycetes</taxon>
        <taxon>Micromonosporales</taxon>
        <taxon>Micromonosporaceae</taxon>
        <taxon>Virgisporangium</taxon>
    </lineage>
</organism>
<accession>A0A8J3ZWK0</accession>
<name>A0A8J3ZWK0_9ACTN</name>
<dbReference type="GO" id="GO:0050482">
    <property type="term" value="P:arachidonate secretion"/>
    <property type="evidence" value="ECO:0007669"/>
    <property type="project" value="InterPro"/>
</dbReference>
<gene>
    <name evidence="3" type="ORF">Voc01_036380</name>
</gene>
<keyword evidence="1" id="KW-0175">Coiled coil</keyword>
<dbReference type="Proteomes" id="UP000635606">
    <property type="component" value="Unassembled WGS sequence"/>
</dbReference>
<evidence type="ECO:0008006" key="5">
    <source>
        <dbReference type="Google" id="ProtNLM"/>
    </source>
</evidence>
<feature type="coiled-coil region" evidence="1">
    <location>
        <begin position="153"/>
        <end position="180"/>
    </location>
</feature>
<evidence type="ECO:0000313" key="3">
    <source>
        <dbReference type="EMBL" id="GIJ68721.1"/>
    </source>
</evidence>
<dbReference type="RefSeq" id="WP_203928665.1">
    <property type="nucleotide sequence ID" value="NZ_BOPH01000047.1"/>
</dbReference>
<dbReference type="InterPro" id="IPR036444">
    <property type="entry name" value="PLipase_A2_dom_sf"/>
</dbReference>
<dbReference type="EMBL" id="BOPH01000047">
    <property type="protein sequence ID" value="GIJ68721.1"/>
    <property type="molecule type" value="Genomic_DNA"/>
</dbReference>
<keyword evidence="2" id="KW-0732">Signal</keyword>
<protein>
    <recommendedName>
        <fullName evidence="5">Phospholipase A2</fullName>
    </recommendedName>
</protein>
<keyword evidence="4" id="KW-1185">Reference proteome</keyword>
<feature type="chain" id="PRO_5035294422" description="Phospholipase A2" evidence="2">
    <location>
        <begin position="29"/>
        <end position="183"/>
    </location>
</feature>
<proteinExistence type="predicted"/>
<dbReference type="Gene3D" id="1.20.90.10">
    <property type="entry name" value="Phospholipase A2 domain"/>
    <property type="match status" value="1"/>
</dbReference>
<dbReference type="SUPFAM" id="SSF48619">
    <property type="entry name" value="Phospholipase A2, PLA2"/>
    <property type="match status" value="1"/>
</dbReference>
<dbReference type="GO" id="GO:0006644">
    <property type="term" value="P:phospholipid metabolic process"/>
    <property type="evidence" value="ECO:0007669"/>
    <property type="project" value="InterPro"/>
</dbReference>